<evidence type="ECO:0000256" key="1">
    <source>
        <dbReference type="SAM" id="MobiDB-lite"/>
    </source>
</evidence>
<feature type="transmembrane region" description="Helical" evidence="2">
    <location>
        <begin position="157"/>
        <end position="176"/>
    </location>
</feature>
<dbReference type="EMBL" id="NKHZ01000088">
    <property type="protein sequence ID" value="PNS14127.1"/>
    <property type="molecule type" value="Genomic_DNA"/>
</dbReference>
<dbReference type="InParanoid" id="A0A2K1QG20"/>
<proteinExistence type="predicted"/>
<name>A0A2K1QG20_9PEZI</name>
<keyword evidence="2" id="KW-0812">Transmembrane</keyword>
<organism evidence="3 4">
    <name type="scientific">Sphaceloma murrayae</name>
    <dbReference type="NCBI Taxonomy" id="2082308"/>
    <lineage>
        <taxon>Eukaryota</taxon>
        <taxon>Fungi</taxon>
        <taxon>Dikarya</taxon>
        <taxon>Ascomycota</taxon>
        <taxon>Pezizomycotina</taxon>
        <taxon>Dothideomycetes</taxon>
        <taxon>Dothideomycetidae</taxon>
        <taxon>Myriangiales</taxon>
        <taxon>Elsinoaceae</taxon>
        <taxon>Sphaceloma</taxon>
    </lineage>
</organism>
<feature type="transmembrane region" description="Helical" evidence="2">
    <location>
        <begin position="132"/>
        <end position="151"/>
    </location>
</feature>
<feature type="compositionally biased region" description="Basic and acidic residues" evidence="1">
    <location>
        <begin position="20"/>
        <end position="31"/>
    </location>
</feature>
<feature type="transmembrane region" description="Helical" evidence="2">
    <location>
        <begin position="51"/>
        <end position="73"/>
    </location>
</feature>
<dbReference type="Proteomes" id="UP000243797">
    <property type="component" value="Unassembled WGS sequence"/>
</dbReference>
<feature type="region of interest" description="Disordered" evidence="1">
    <location>
        <begin position="1"/>
        <end position="31"/>
    </location>
</feature>
<evidence type="ECO:0000313" key="4">
    <source>
        <dbReference type="Proteomes" id="UP000243797"/>
    </source>
</evidence>
<keyword evidence="2" id="KW-1133">Transmembrane helix</keyword>
<evidence type="ECO:0000313" key="3">
    <source>
        <dbReference type="EMBL" id="PNS14127.1"/>
    </source>
</evidence>
<protein>
    <submittedName>
        <fullName evidence="3">Uncharacterized protein</fullName>
    </submittedName>
</protein>
<keyword evidence="4" id="KW-1185">Reference proteome</keyword>
<evidence type="ECO:0000256" key="2">
    <source>
        <dbReference type="SAM" id="Phobius"/>
    </source>
</evidence>
<gene>
    <name evidence="3" type="ORF">CAC42_6640</name>
</gene>
<reference evidence="3 4" key="1">
    <citation type="submission" date="2017-06" db="EMBL/GenBank/DDBJ databases">
        <title>Draft genome sequence of a variant of Elsinoe murrayae.</title>
        <authorList>
            <person name="Cheng Q."/>
        </authorList>
    </citation>
    <scope>NUCLEOTIDE SEQUENCE [LARGE SCALE GENOMIC DNA]</scope>
    <source>
        <strain evidence="3 4">CQ-2017a</strain>
    </source>
</reference>
<dbReference type="OrthoDB" id="3358048at2759"/>
<accession>A0A2K1QG20</accession>
<dbReference type="AlphaFoldDB" id="A0A2K1QG20"/>
<keyword evidence="2" id="KW-0472">Membrane</keyword>
<comment type="caution">
    <text evidence="3">The sequence shown here is derived from an EMBL/GenBank/DDBJ whole genome shotgun (WGS) entry which is preliminary data.</text>
</comment>
<sequence>MTNRLRKTFRYPTDDSDSESDARNPEDELDDKQQEAIIEELRKKDEASTKLYRTLFTALPLLASIFFLPSIFVFKRRDALLSILSISSLGSTAYTLNFIPSERPDPPTGLTGLTGRRQRVLVASLNSPVSKYLPWMNGGLAGVLALFGVLLWTRGDLVGAIWAALPAAIYIVVMVARNDLVPLDIEGLERMRYEYKGA</sequence>